<evidence type="ECO:0000313" key="3">
    <source>
        <dbReference type="Proteomes" id="UP000593567"/>
    </source>
</evidence>
<dbReference type="OrthoDB" id="1695393at2759"/>
<name>A0A7J7KIK8_BUGNE</name>
<dbReference type="GO" id="GO:0005802">
    <property type="term" value="C:trans-Golgi network"/>
    <property type="evidence" value="ECO:0007669"/>
    <property type="project" value="InterPro"/>
</dbReference>
<dbReference type="PANTHER" id="PTHR32059:SF0">
    <property type="entry name" value="RAB11-BINDING PROTEIN RELCH"/>
    <property type="match status" value="1"/>
</dbReference>
<keyword evidence="3" id="KW-1185">Reference proteome</keyword>
<sequence>MNFASSNPFELEIEPSNPFLDNDNLEDVSEPPTPQPIPESSDEHVDIEGSEISADRVSYEVISKQLIKDGFVLTALELHTELQEIGKPVAYLRDHFSNPGNFERTKPSDNLSTSPQVGLQRSGSIQTFDSLDWARYSDDGDRQAEREWQAWSLS</sequence>
<dbReference type="AlphaFoldDB" id="A0A7J7KIK8"/>
<dbReference type="GO" id="GO:0055037">
    <property type="term" value="C:recycling endosome"/>
    <property type="evidence" value="ECO:0007669"/>
    <property type="project" value="TreeGrafter"/>
</dbReference>
<feature type="region of interest" description="Disordered" evidence="1">
    <location>
        <begin position="96"/>
        <end position="123"/>
    </location>
</feature>
<evidence type="ECO:0000313" key="2">
    <source>
        <dbReference type="EMBL" id="KAF6037428.1"/>
    </source>
</evidence>
<dbReference type="InterPro" id="IPR040362">
    <property type="entry name" value="RELCH"/>
</dbReference>
<feature type="compositionally biased region" description="Polar residues" evidence="1">
    <location>
        <begin position="108"/>
        <end position="123"/>
    </location>
</feature>
<protein>
    <submittedName>
        <fullName evidence="2">KIAA1468</fullName>
    </submittedName>
</protein>
<dbReference type="Proteomes" id="UP000593567">
    <property type="component" value="Unassembled WGS sequence"/>
</dbReference>
<dbReference type="PANTHER" id="PTHR32059">
    <property type="entry name" value="RAB11-BINDING PROTEIN RELCH"/>
    <property type="match status" value="1"/>
</dbReference>
<gene>
    <name evidence="2" type="ORF">EB796_004250</name>
</gene>
<dbReference type="EMBL" id="VXIV02000571">
    <property type="protein sequence ID" value="KAF6037428.1"/>
    <property type="molecule type" value="Genomic_DNA"/>
</dbReference>
<reference evidence="2" key="1">
    <citation type="submission" date="2020-06" db="EMBL/GenBank/DDBJ databases">
        <title>Draft genome of Bugula neritina, a colonial animal packing powerful symbionts and potential medicines.</title>
        <authorList>
            <person name="Rayko M."/>
        </authorList>
    </citation>
    <scope>NUCLEOTIDE SEQUENCE [LARGE SCALE GENOMIC DNA]</scope>
    <source>
        <strain evidence="2">Kwan_BN1</strain>
    </source>
</reference>
<evidence type="ECO:0000256" key="1">
    <source>
        <dbReference type="SAM" id="MobiDB-lite"/>
    </source>
</evidence>
<dbReference type="GO" id="GO:0032367">
    <property type="term" value="P:intracellular cholesterol transport"/>
    <property type="evidence" value="ECO:0007669"/>
    <property type="project" value="InterPro"/>
</dbReference>
<comment type="caution">
    <text evidence="2">The sequence shown here is derived from an EMBL/GenBank/DDBJ whole genome shotgun (WGS) entry which is preliminary data.</text>
</comment>
<organism evidence="2 3">
    <name type="scientific">Bugula neritina</name>
    <name type="common">Brown bryozoan</name>
    <name type="synonym">Sertularia neritina</name>
    <dbReference type="NCBI Taxonomy" id="10212"/>
    <lineage>
        <taxon>Eukaryota</taxon>
        <taxon>Metazoa</taxon>
        <taxon>Spiralia</taxon>
        <taxon>Lophotrochozoa</taxon>
        <taxon>Bryozoa</taxon>
        <taxon>Gymnolaemata</taxon>
        <taxon>Cheilostomatida</taxon>
        <taxon>Flustrina</taxon>
        <taxon>Buguloidea</taxon>
        <taxon>Bugulidae</taxon>
        <taxon>Bugula</taxon>
    </lineage>
</organism>
<feature type="region of interest" description="Disordered" evidence="1">
    <location>
        <begin position="1"/>
        <end position="46"/>
    </location>
</feature>
<accession>A0A7J7KIK8</accession>
<proteinExistence type="predicted"/>